<dbReference type="Gene3D" id="1.10.10.60">
    <property type="entry name" value="Homeodomain-like"/>
    <property type="match status" value="1"/>
</dbReference>
<sequence>MISMPKEVSHRPSSSISTTAAAGGASRAATTWTTKDDETLMSARASGLNWQPIATKHFPSKTANACRKRHERLMERKNAEDWDGVKLETLAMEYMNVRREMWTVLANRVGEKWTMVEAKCMEKGLKNLQQAHRSAQRKERGNSVGDSGIGCSDAEHELDEGHSHTSELSDGSQHHGHVQQGGYALPGQRGGPSIQSMLSLSPAYPQPPQ</sequence>
<dbReference type="OrthoDB" id="4151352at2759"/>
<feature type="compositionally biased region" description="Low complexity" evidence="1">
    <location>
        <begin position="13"/>
        <end position="33"/>
    </location>
</feature>
<evidence type="ECO:0000259" key="2">
    <source>
        <dbReference type="PROSITE" id="PS50090"/>
    </source>
</evidence>
<evidence type="ECO:0000313" key="4">
    <source>
        <dbReference type="Proteomes" id="UP000799750"/>
    </source>
</evidence>
<dbReference type="InterPro" id="IPR053095">
    <property type="entry name" value="Actin-binding/GATA_Znf"/>
</dbReference>
<dbReference type="PANTHER" id="PTHR23246:SF13">
    <property type="entry name" value="GH12359P"/>
    <property type="match status" value="1"/>
</dbReference>
<feature type="region of interest" description="Disordered" evidence="1">
    <location>
        <begin position="1"/>
        <end position="35"/>
    </location>
</feature>
<accession>A0A6A6R9K2</accession>
<keyword evidence="4" id="KW-1185">Reference proteome</keyword>
<dbReference type="Proteomes" id="UP000799750">
    <property type="component" value="Unassembled WGS sequence"/>
</dbReference>
<dbReference type="CDD" id="cd00167">
    <property type="entry name" value="SANT"/>
    <property type="match status" value="1"/>
</dbReference>
<feature type="region of interest" description="Disordered" evidence="1">
    <location>
        <begin position="129"/>
        <end position="209"/>
    </location>
</feature>
<evidence type="ECO:0000256" key="1">
    <source>
        <dbReference type="SAM" id="MobiDB-lite"/>
    </source>
</evidence>
<dbReference type="SUPFAM" id="SSF46689">
    <property type="entry name" value="Homeodomain-like"/>
    <property type="match status" value="1"/>
</dbReference>
<protein>
    <recommendedName>
        <fullName evidence="2">Myb-like domain-containing protein</fullName>
    </recommendedName>
</protein>
<organism evidence="3 4">
    <name type="scientific">Lophium mytilinum</name>
    <dbReference type="NCBI Taxonomy" id="390894"/>
    <lineage>
        <taxon>Eukaryota</taxon>
        <taxon>Fungi</taxon>
        <taxon>Dikarya</taxon>
        <taxon>Ascomycota</taxon>
        <taxon>Pezizomycotina</taxon>
        <taxon>Dothideomycetes</taxon>
        <taxon>Pleosporomycetidae</taxon>
        <taxon>Mytilinidiales</taxon>
        <taxon>Mytilinidiaceae</taxon>
        <taxon>Lophium</taxon>
    </lineage>
</organism>
<dbReference type="AlphaFoldDB" id="A0A6A6R9K2"/>
<dbReference type="InterPro" id="IPR001005">
    <property type="entry name" value="SANT/Myb"/>
</dbReference>
<dbReference type="EMBL" id="MU004182">
    <property type="protein sequence ID" value="KAF2501062.1"/>
    <property type="molecule type" value="Genomic_DNA"/>
</dbReference>
<gene>
    <name evidence="3" type="ORF">BU16DRAFT_189989</name>
</gene>
<feature type="domain" description="Myb-like" evidence="2">
    <location>
        <begin position="24"/>
        <end position="74"/>
    </location>
</feature>
<dbReference type="InterPro" id="IPR009057">
    <property type="entry name" value="Homeodomain-like_sf"/>
</dbReference>
<dbReference type="PROSITE" id="PS50090">
    <property type="entry name" value="MYB_LIKE"/>
    <property type="match status" value="1"/>
</dbReference>
<reference evidence="3" key="1">
    <citation type="journal article" date="2020" name="Stud. Mycol.">
        <title>101 Dothideomycetes genomes: a test case for predicting lifestyles and emergence of pathogens.</title>
        <authorList>
            <person name="Haridas S."/>
            <person name="Albert R."/>
            <person name="Binder M."/>
            <person name="Bloem J."/>
            <person name="Labutti K."/>
            <person name="Salamov A."/>
            <person name="Andreopoulos B."/>
            <person name="Baker S."/>
            <person name="Barry K."/>
            <person name="Bills G."/>
            <person name="Bluhm B."/>
            <person name="Cannon C."/>
            <person name="Castanera R."/>
            <person name="Culley D."/>
            <person name="Daum C."/>
            <person name="Ezra D."/>
            <person name="Gonzalez J."/>
            <person name="Henrissat B."/>
            <person name="Kuo A."/>
            <person name="Liang C."/>
            <person name="Lipzen A."/>
            <person name="Lutzoni F."/>
            <person name="Magnuson J."/>
            <person name="Mondo S."/>
            <person name="Nolan M."/>
            <person name="Ohm R."/>
            <person name="Pangilinan J."/>
            <person name="Park H.-J."/>
            <person name="Ramirez L."/>
            <person name="Alfaro M."/>
            <person name="Sun H."/>
            <person name="Tritt A."/>
            <person name="Yoshinaga Y."/>
            <person name="Zwiers L.-H."/>
            <person name="Turgeon B."/>
            <person name="Goodwin S."/>
            <person name="Spatafora J."/>
            <person name="Crous P."/>
            <person name="Grigoriev I."/>
        </authorList>
    </citation>
    <scope>NUCLEOTIDE SEQUENCE</scope>
    <source>
        <strain evidence="3">CBS 269.34</strain>
    </source>
</reference>
<feature type="compositionally biased region" description="Basic and acidic residues" evidence="1">
    <location>
        <begin position="153"/>
        <end position="167"/>
    </location>
</feature>
<proteinExistence type="predicted"/>
<dbReference type="PANTHER" id="PTHR23246">
    <property type="entry name" value="NEW-GLUE PROTEIN"/>
    <property type="match status" value="1"/>
</dbReference>
<evidence type="ECO:0000313" key="3">
    <source>
        <dbReference type="EMBL" id="KAF2501062.1"/>
    </source>
</evidence>
<name>A0A6A6R9K2_9PEZI</name>